<organism evidence="4 5">
    <name type="scientific">Trabulsiella odontotermitis</name>
    <dbReference type="NCBI Taxonomy" id="379893"/>
    <lineage>
        <taxon>Bacteria</taxon>
        <taxon>Pseudomonadati</taxon>
        <taxon>Pseudomonadota</taxon>
        <taxon>Gammaproteobacteria</taxon>
        <taxon>Enterobacterales</taxon>
        <taxon>Enterobacteriaceae</taxon>
        <taxon>Trabulsiella</taxon>
    </lineage>
</organism>
<dbReference type="InterPro" id="IPR057326">
    <property type="entry name" value="KR_dom"/>
</dbReference>
<dbReference type="InterPro" id="IPR020904">
    <property type="entry name" value="Sc_DH/Rdtase_CS"/>
</dbReference>
<comment type="caution">
    <text evidence="4">The sequence shown here is derived from an EMBL/GenBank/DDBJ whole genome shotgun (WGS) entry which is preliminary data.</text>
</comment>
<dbReference type="FunFam" id="3.40.50.720:FF:000084">
    <property type="entry name" value="Short-chain dehydrogenase reductase"/>
    <property type="match status" value="1"/>
</dbReference>
<evidence type="ECO:0000256" key="1">
    <source>
        <dbReference type="ARBA" id="ARBA00006484"/>
    </source>
</evidence>
<dbReference type="PRINTS" id="PR00081">
    <property type="entry name" value="GDHRDH"/>
</dbReference>
<feature type="domain" description="Ketoreductase" evidence="3">
    <location>
        <begin position="7"/>
        <end position="186"/>
    </location>
</feature>
<keyword evidence="2" id="KW-0560">Oxidoreductase</keyword>
<dbReference type="PANTHER" id="PTHR43639">
    <property type="entry name" value="OXIDOREDUCTASE, SHORT-CHAIN DEHYDROGENASE/REDUCTASE FAMILY (AFU_ORTHOLOGUE AFUA_5G02870)"/>
    <property type="match status" value="1"/>
</dbReference>
<dbReference type="SUPFAM" id="SSF51735">
    <property type="entry name" value="NAD(P)-binding Rossmann-fold domains"/>
    <property type="match status" value="1"/>
</dbReference>
<evidence type="ECO:0000313" key="4">
    <source>
        <dbReference type="EMBL" id="KNC91708.1"/>
    </source>
</evidence>
<dbReference type="EMBL" id="JNGI01000124">
    <property type="protein sequence ID" value="KNC91708.1"/>
    <property type="molecule type" value="Genomic_DNA"/>
</dbReference>
<keyword evidence="5" id="KW-1185">Reference proteome</keyword>
<accession>A0A0L0GTE1</accession>
<proteinExistence type="inferred from homology"/>
<dbReference type="OrthoDB" id="9803333at2"/>
<dbReference type="InterPro" id="IPR036291">
    <property type="entry name" value="NAD(P)-bd_dom_sf"/>
</dbReference>
<protein>
    <submittedName>
        <fullName evidence="4">Oxidoreductase</fullName>
    </submittedName>
</protein>
<evidence type="ECO:0000313" key="5">
    <source>
        <dbReference type="Proteomes" id="UP000037393"/>
    </source>
</evidence>
<dbReference type="InterPro" id="IPR002347">
    <property type="entry name" value="SDR_fam"/>
</dbReference>
<sequence>MKLFEGKVAIVTGASRGIGAEIARQFAREGASVVVNYARDRAAAEKVVSDIQREGGSALAVQGNVTSSHDVSSVFQAAVDTFGSVDIVVNNAGVFSFGPIDEFTEASFHEQFGINVLGVLLTTKAFVQHFGSGGGSIINISSVANRTAPAHGSVYAATKAAVDAITRSLAKELGPRNIRVNAISPGGVETEGTHAANMIGNDFEADWISRTPLGRFGRTTDIAPVALFLASEASGWITGENIVASGGYF</sequence>
<dbReference type="NCBIfam" id="NF005559">
    <property type="entry name" value="PRK07231.1"/>
    <property type="match status" value="1"/>
</dbReference>
<dbReference type="GO" id="GO:0016491">
    <property type="term" value="F:oxidoreductase activity"/>
    <property type="evidence" value="ECO:0007669"/>
    <property type="project" value="UniProtKB-KW"/>
</dbReference>
<dbReference type="PATRIC" id="fig|379893.3.peg.3370"/>
<dbReference type="PROSITE" id="PS00061">
    <property type="entry name" value="ADH_SHORT"/>
    <property type="match status" value="1"/>
</dbReference>
<dbReference type="Proteomes" id="UP000037393">
    <property type="component" value="Unassembled WGS sequence"/>
</dbReference>
<evidence type="ECO:0000256" key="2">
    <source>
        <dbReference type="ARBA" id="ARBA00023002"/>
    </source>
</evidence>
<dbReference type="Gene3D" id="3.40.50.720">
    <property type="entry name" value="NAD(P)-binding Rossmann-like Domain"/>
    <property type="match status" value="1"/>
</dbReference>
<gene>
    <name evidence="4" type="ORF">GM31_01560</name>
</gene>
<dbReference type="RefSeq" id="WP_049847260.1">
    <property type="nucleotide sequence ID" value="NZ_JNGH01000027.1"/>
</dbReference>
<dbReference type="Pfam" id="PF13561">
    <property type="entry name" value="adh_short_C2"/>
    <property type="match status" value="1"/>
</dbReference>
<dbReference type="AlphaFoldDB" id="A0A0L0GTE1"/>
<dbReference type="PRINTS" id="PR00080">
    <property type="entry name" value="SDRFAMILY"/>
</dbReference>
<dbReference type="SMART" id="SM00822">
    <property type="entry name" value="PKS_KR"/>
    <property type="match status" value="1"/>
</dbReference>
<comment type="similarity">
    <text evidence="1">Belongs to the short-chain dehydrogenases/reductases (SDR) family.</text>
</comment>
<reference evidence="4 5" key="1">
    <citation type="journal article" date="2015" name="Appl. Environ. Microbiol.">
        <title>The Enterobacterium Trabulsiella odontotermitis Presents Novel Adaptations Related to Its Association with Fungus-Growing Termites.</title>
        <authorList>
            <person name="Sapountzis P."/>
            <person name="Gruntjes T."/>
            <person name="Otani S."/>
            <person name="Estevez J."/>
            <person name="da Costa R.R."/>
            <person name="Plunkett G.3rd."/>
            <person name="Perna N.T."/>
            <person name="Poulsen M."/>
        </authorList>
    </citation>
    <scope>NUCLEOTIDE SEQUENCE [LARGE SCALE GENOMIC DNA]</scope>
    <source>
        <strain evidence="4 5">12</strain>
    </source>
</reference>
<evidence type="ECO:0000259" key="3">
    <source>
        <dbReference type="SMART" id="SM00822"/>
    </source>
</evidence>
<dbReference type="PANTHER" id="PTHR43639:SF1">
    <property type="entry name" value="SHORT-CHAIN DEHYDROGENASE_REDUCTASE FAMILY PROTEIN"/>
    <property type="match status" value="1"/>
</dbReference>
<name>A0A0L0GTE1_9ENTR</name>